<dbReference type="GO" id="GO:0046168">
    <property type="term" value="P:glycerol-3-phosphate catabolic process"/>
    <property type="evidence" value="ECO:0007669"/>
    <property type="project" value="TreeGrafter"/>
</dbReference>
<dbReference type="Gene3D" id="1.10.8.870">
    <property type="entry name" value="Alpha-glycerophosphate oxidase, cap domain"/>
    <property type="match status" value="1"/>
</dbReference>
<dbReference type="PANTHER" id="PTHR11985">
    <property type="entry name" value="GLYCEROL-3-PHOSPHATE DEHYDROGENASE"/>
    <property type="match status" value="1"/>
</dbReference>
<dbReference type="InterPro" id="IPR036188">
    <property type="entry name" value="FAD/NAD-bd_sf"/>
</dbReference>
<name>A0A243WGK3_9BACT</name>
<keyword evidence="4" id="KW-0319">Glycerol metabolism</keyword>
<dbReference type="Pfam" id="PF01266">
    <property type="entry name" value="DAO"/>
    <property type="match status" value="1"/>
</dbReference>
<dbReference type="InterPro" id="IPR038299">
    <property type="entry name" value="DAO_C_sf"/>
</dbReference>
<keyword evidence="3" id="KW-0285">Flavoprotein</keyword>
<dbReference type="OrthoDB" id="9766796at2"/>
<gene>
    <name evidence="9" type="ORF">BXP70_09035</name>
</gene>
<evidence type="ECO:0000256" key="5">
    <source>
        <dbReference type="ARBA" id="ARBA00022827"/>
    </source>
</evidence>
<dbReference type="GO" id="GO:0004368">
    <property type="term" value="F:glycerol-3-phosphate dehydrogenase (quinone) activity"/>
    <property type="evidence" value="ECO:0007669"/>
    <property type="project" value="InterPro"/>
</dbReference>
<dbReference type="RefSeq" id="WP_086593691.1">
    <property type="nucleotide sequence ID" value="NZ_MTSE01000003.1"/>
</dbReference>
<comment type="caution">
    <text evidence="9">The sequence shown here is derived from an EMBL/GenBank/DDBJ whole genome shotgun (WGS) entry which is preliminary data.</text>
</comment>
<dbReference type="PANTHER" id="PTHR11985:SF35">
    <property type="entry name" value="ANAEROBIC GLYCEROL-3-PHOSPHATE DEHYDROGENASE SUBUNIT A"/>
    <property type="match status" value="1"/>
</dbReference>
<keyword evidence="6" id="KW-0560">Oxidoreductase</keyword>
<dbReference type="InterPro" id="IPR006076">
    <property type="entry name" value="FAD-dep_OxRdtase"/>
</dbReference>
<accession>A0A243WGK3</accession>
<dbReference type="GO" id="GO:0006071">
    <property type="term" value="P:glycerol metabolic process"/>
    <property type="evidence" value="ECO:0007669"/>
    <property type="project" value="UniProtKB-KW"/>
</dbReference>
<reference evidence="9 10" key="1">
    <citation type="submission" date="2017-01" db="EMBL/GenBank/DDBJ databases">
        <title>A new Hymenobacter.</title>
        <authorList>
            <person name="Liang Y."/>
            <person name="Feng F."/>
        </authorList>
    </citation>
    <scope>NUCLEOTIDE SEQUENCE [LARGE SCALE GENOMIC DNA]</scope>
    <source>
        <strain evidence="9">MIMBbqt21</strain>
    </source>
</reference>
<comment type="cofactor">
    <cofactor evidence="1">
        <name>FAD</name>
        <dbReference type="ChEBI" id="CHEBI:57692"/>
    </cofactor>
</comment>
<evidence type="ECO:0000313" key="10">
    <source>
        <dbReference type="Proteomes" id="UP000194873"/>
    </source>
</evidence>
<evidence type="ECO:0000256" key="2">
    <source>
        <dbReference type="ARBA" id="ARBA00007330"/>
    </source>
</evidence>
<dbReference type="InterPro" id="IPR000447">
    <property type="entry name" value="G3P_DH_FAD-dep"/>
</dbReference>
<dbReference type="Gene3D" id="3.30.9.10">
    <property type="entry name" value="D-Amino Acid Oxidase, subunit A, domain 2"/>
    <property type="match status" value="1"/>
</dbReference>
<dbReference type="EMBL" id="MTSE01000003">
    <property type="protein sequence ID" value="OUJ74882.1"/>
    <property type="molecule type" value="Genomic_DNA"/>
</dbReference>
<evidence type="ECO:0000259" key="8">
    <source>
        <dbReference type="Pfam" id="PF16901"/>
    </source>
</evidence>
<dbReference type="PRINTS" id="PR01001">
    <property type="entry name" value="FADG3PDH"/>
</dbReference>
<evidence type="ECO:0000256" key="3">
    <source>
        <dbReference type="ARBA" id="ARBA00022630"/>
    </source>
</evidence>
<comment type="similarity">
    <text evidence="2">Belongs to the FAD-dependent glycerol-3-phosphate dehydrogenase family.</text>
</comment>
<dbReference type="Proteomes" id="UP000194873">
    <property type="component" value="Unassembled WGS sequence"/>
</dbReference>
<feature type="domain" description="FAD dependent oxidoreductase" evidence="7">
    <location>
        <begin position="26"/>
        <end position="383"/>
    </location>
</feature>
<proteinExistence type="inferred from homology"/>
<dbReference type="Gene3D" id="3.50.50.60">
    <property type="entry name" value="FAD/NAD(P)-binding domain"/>
    <property type="match status" value="1"/>
</dbReference>
<keyword evidence="5" id="KW-0274">FAD</keyword>
<dbReference type="InterPro" id="IPR031656">
    <property type="entry name" value="DAO_C"/>
</dbReference>
<dbReference type="AlphaFoldDB" id="A0A243WGK3"/>
<protein>
    <submittedName>
        <fullName evidence="9">FAD-dependent oxidoreductase</fullName>
    </submittedName>
</protein>
<evidence type="ECO:0000259" key="7">
    <source>
        <dbReference type="Pfam" id="PF01266"/>
    </source>
</evidence>
<dbReference type="Pfam" id="PF16901">
    <property type="entry name" value="DAO_C"/>
    <property type="match status" value="1"/>
</dbReference>
<keyword evidence="10" id="KW-1185">Reference proteome</keyword>
<organism evidence="9 10">
    <name type="scientific">Hymenobacter crusticola</name>
    <dbReference type="NCBI Taxonomy" id="1770526"/>
    <lineage>
        <taxon>Bacteria</taxon>
        <taxon>Pseudomonadati</taxon>
        <taxon>Bacteroidota</taxon>
        <taxon>Cytophagia</taxon>
        <taxon>Cytophagales</taxon>
        <taxon>Hymenobacteraceae</taxon>
        <taxon>Hymenobacter</taxon>
    </lineage>
</organism>
<evidence type="ECO:0000313" key="9">
    <source>
        <dbReference type="EMBL" id="OUJ74882.1"/>
    </source>
</evidence>
<evidence type="ECO:0000256" key="6">
    <source>
        <dbReference type="ARBA" id="ARBA00023002"/>
    </source>
</evidence>
<evidence type="ECO:0000256" key="4">
    <source>
        <dbReference type="ARBA" id="ARBA00022798"/>
    </source>
</evidence>
<dbReference type="SUPFAM" id="SSF51905">
    <property type="entry name" value="FAD/NAD(P)-binding domain"/>
    <property type="match status" value="1"/>
</dbReference>
<sequence length="541" mass="59601">MRNDKPTVSFRREALLQQLESQFTWDLIVIGGGATGLGVALDAISRGYKTLLLEQVDYAKGTSSRSTKLVHGGVRYLAQGDIALVREALYERGLLLKNAPHLVKNQDFIIPNYEWWGGAFYTIGLTMYDLLAGKLSLGSSVHLSKKETVQRLRNIKTEGLKGGVLYHDGQFDDARLAINLAQTAIEQGGTLLNHFDVRGLLKDAHGNISGVRAADQETGITYELPAKAIVNATGIFVDEILQMDKPGAKKLVRPSQGVHIVLDKSFLPGDDAIMIPKTDDGRVLFAVPWHNRVVLGTTDTPLNEHSQEPKALEEEIEFILRTAARYLTRAPKRSDALSIFAGLRPLAAPQGDSAKTKEISRSHKILVSEAGLITITGGKWTTYRRMGQDTVDKAIALGKLPAATSQTAHLAIHGAQETTDRSNHLYVYGTDQPALQQLMAAQPELAEKLDESLEFLKAEVVWAARYEMARTVEDVLARRVRVLFLDAEAAIRMAPEVAALLAQELGHDARWEQEQVTQFRALAQNYLLQPQPQPVLVTEKA</sequence>
<evidence type="ECO:0000256" key="1">
    <source>
        <dbReference type="ARBA" id="ARBA00001974"/>
    </source>
</evidence>
<feature type="domain" description="Alpha-glycerophosphate oxidase C-terminal" evidence="8">
    <location>
        <begin position="415"/>
        <end position="509"/>
    </location>
</feature>